<evidence type="ECO:0000313" key="1">
    <source>
        <dbReference type="EMBL" id="GAF25282.1"/>
    </source>
</evidence>
<proteinExistence type="predicted"/>
<organism evidence="1">
    <name type="scientific">Moorella thermoacetica Y72</name>
    <dbReference type="NCBI Taxonomy" id="1325331"/>
    <lineage>
        <taxon>Bacteria</taxon>
        <taxon>Bacillati</taxon>
        <taxon>Bacillota</taxon>
        <taxon>Clostridia</taxon>
        <taxon>Neomoorellales</taxon>
        <taxon>Neomoorellaceae</taxon>
        <taxon>Neomoorella</taxon>
    </lineage>
</organism>
<reference evidence="1" key="1">
    <citation type="journal article" date="2014" name="Gene">
        <title>Genome-guided analysis of transformation efficiency and carbon dioxide assimilation by Moorella thermoacetica Y72.</title>
        <authorList>
            <person name="Tsukahara K."/>
            <person name="Kita A."/>
            <person name="Nakashimada Y."/>
            <person name="Hoshino T."/>
            <person name="Murakami K."/>
        </authorList>
    </citation>
    <scope>NUCLEOTIDE SEQUENCE [LARGE SCALE GENOMIC DNA]</scope>
    <source>
        <strain evidence="1">Y72</strain>
    </source>
</reference>
<dbReference type="EMBL" id="DF238840">
    <property type="protein sequence ID" value="GAF25282.1"/>
    <property type="molecule type" value="Genomic_DNA"/>
</dbReference>
<gene>
    <name evidence="1" type="ORF">MTY_0612</name>
</gene>
<dbReference type="Proteomes" id="UP000063718">
    <property type="component" value="Unassembled WGS sequence"/>
</dbReference>
<sequence length="42" mass="4768">MKINLHNTAGKRQLPGKGLVRLLAAFVNTKMIHYDKVNLIHL</sequence>
<name>A0A0S6U8F7_NEOTH</name>
<dbReference type="AlphaFoldDB" id="A0A0S6U8F7"/>
<protein>
    <submittedName>
        <fullName evidence="1">Uncharacterized protein</fullName>
    </submittedName>
</protein>
<accession>A0A0S6U8F7</accession>